<dbReference type="PROSITE" id="PS51257">
    <property type="entry name" value="PROKAR_LIPOPROTEIN"/>
    <property type="match status" value="1"/>
</dbReference>
<evidence type="ECO:0000256" key="1">
    <source>
        <dbReference type="ARBA" id="ARBA00022729"/>
    </source>
</evidence>
<comment type="caution">
    <text evidence="5">The sequence shown here is derived from an EMBL/GenBank/DDBJ whole genome shotgun (WGS) entry which is preliminary data.</text>
</comment>
<feature type="signal peptide" evidence="3">
    <location>
        <begin position="1"/>
        <end position="27"/>
    </location>
</feature>
<reference evidence="5 6" key="1">
    <citation type="submission" date="2021-05" db="EMBL/GenBank/DDBJ databases">
        <title>Mycobacterium acidophilum sp. nov., an extremely acid-tolerant member of the genus Mycobacterium.</title>
        <authorList>
            <person name="Xia J."/>
        </authorList>
    </citation>
    <scope>NUCLEOTIDE SEQUENCE [LARGE SCALE GENOMIC DNA]</scope>
    <source>
        <strain evidence="5 6">M1</strain>
    </source>
</reference>
<keyword evidence="1 3" id="KW-0732">Signal</keyword>
<dbReference type="EMBL" id="JAHCLR010000006">
    <property type="protein sequence ID" value="MBS9533032.1"/>
    <property type="molecule type" value="Genomic_DNA"/>
</dbReference>
<name>A0ABS5RFG6_9MYCO</name>
<protein>
    <recommendedName>
        <fullName evidence="4">Low molecular weight antigen MTB12-like C-terminal domain-containing protein</fullName>
    </recommendedName>
</protein>
<feature type="domain" description="Low molecular weight antigen MTB12-like C-terminal" evidence="4">
    <location>
        <begin position="52"/>
        <end position="163"/>
    </location>
</feature>
<accession>A0ABS5RFG6</accession>
<evidence type="ECO:0000313" key="5">
    <source>
        <dbReference type="EMBL" id="MBS9533032.1"/>
    </source>
</evidence>
<feature type="chain" id="PRO_5045246169" description="Low molecular weight antigen MTB12-like C-terminal domain-containing protein" evidence="3">
    <location>
        <begin position="28"/>
        <end position="165"/>
    </location>
</feature>
<organism evidence="5 6">
    <name type="scientific">Mycolicibacter acidiphilus</name>
    <dbReference type="NCBI Taxonomy" id="2835306"/>
    <lineage>
        <taxon>Bacteria</taxon>
        <taxon>Bacillati</taxon>
        <taxon>Actinomycetota</taxon>
        <taxon>Actinomycetes</taxon>
        <taxon>Mycobacteriales</taxon>
        <taxon>Mycobacteriaceae</taxon>
        <taxon>Mycolicibacter</taxon>
    </lineage>
</organism>
<dbReference type="InterPro" id="IPR058644">
    <property type="entry name" value="Mtb12-like_C"/>
</dbReference>
<gene>
    <name evidence="5" type="ORF">KIH27_05445</name>
</gene>
<evidence type="ECO:0000256" key="3">
    <source>
        <dbReference type="SAM" id="SignalP"/>
    </source>
</evidence>
<evidence type="ECO:0000256" key="2">
    <source>
        <dbReference type="ARBA" id="ARBA00093774"/>
    </source>
</evidence>
<evidence type="ECO:0000313" key="6">
    <source>
        <dbReference type="Proteomes" id="UP001519535"/>
    </source>
</evidence>
<dbReference type="Pfam" id="PF26580">
    <property type="entry name" value="Mtb12_C"/>
    <property type="match status" value="1"/>
</dbReference>
<comment type="similarity">
    <text evidence="2">Belongs to the MTB12 family.</text>
</comment>
<sequence>MTVKSLATGVVAAAMIGAAGTAVSCLATVAPAAAEAPAVVFFAPMPLDPAAAVPQPDQLTDVLNTLADPGIPAAGKSNLIEGGLGPLEMSVMDRKMAKGVQNGKFPLSISVANIAPAGIGAATADVTASGPKMEPRSVNLRFVDQDGWKLSKTSLMTLSQMTSSN</sequence>
<dbReference type="Proteomes" id="UP001519535">
    <property type="component" value="Unassembled WGS sequence"/>
</dbReference>
<evidence type="ECO:0000259" key="4">
    <source>
        <dbReference type="Pfam" id="PF26580"/>
    </source>
</evidence>
<proteinExistence type="inferred from homology"/>
<keyword evidence="6" id="KW-1185">Reference proteome</keyword>